<keyword evidence="3" id="KW-0460">Magnesium</keyword>
<gene>
    <name evidence="8" type="ORF">QN277_010214</name>
</gene>
<dbReference type="FunFam" id="1.10.600.10:FF:000005">
    <property type="entry name" value="Ent-kaur-16-ene synthase, chloroplastic"/>
    <property type="match status" value="1"/>
</dbReference>
<organism evidence="8 9">
    <name type="scientific">Acacia crassicarpa</name>
    <name type="common">northern wattle</name>
    <dbReference type="NCBI Taxonomy" id="499986"/>
    <lineage>
        <taxon>Eukaryota</taxon>
        <taxon>Viridiplantae</taxon>
        <taxon>Streptophyta</taxon>
        <taxon>Embryophyta</taxon>
        <taxon>Tracheophyta</taxon>
        <taxon>Spermatophyta</taxon>
        <taxon>Magnoliopsida</taxon>
        <taxon>eudicotyledons</taxon>
        <taxon>Gunneridae</taxon>
        <taxon>Pentapetalae</taxon>
        <taxon>rosids</taxon>
        <taxon>fabids</taxon>
        <taxon>Fabales</taxon>
        <taxon>Fabaceae</taxon>
        <taxon>Caesalpinioideae</taxon>
        <taxon>mimosoid clade</taxon>
        <taxon>Acacieae</taxon>
        <taxon>Acacia</taxon>
    </lineage>
</organism>
<sequence length="799" mass="90938">MEMSLSSPNASLSLTSPSASLSAASNVKKKMTINAMCLEGTKEKIKKMIKKVELSISSYDTAWVAMVPSTNSPSVPFFPECVNWLLENQLFDGSWGLLDRHPLLLKDALLSTLASVLALKQWGVGEEQTTKGLQFIESNISSVIDEKQHSPIGFDIIFPYLLESAQSLGIYLPLGSTNLEGLIHKRELELSQGYESNSEGREAYLAYVAEGIGKSQDWKMVMKHQRKNGSLFNSPATTAAVFQHLKNDDCLKYLQSVLGQFGNAVPTVFPLHIYARLCMVDSLERLGIDYHFSEEIRSVLDETYRCWNNGEEEIFLDPTCCALAFRILRLNGYDVSSDPFNQHSEDKFPNSLKGYLKDVGAVLELNRASQILIHPDEEVLVKQNAWTRHFLKQELSSQRVHVDRLFSHVEQEVNDELRFPHHKTLQRLLNKTSIEHYNLDDTRLLKTSYRCSNLANEEFLKLAAEDFNNCQSIQQKEYKQLARWVVESRLDQLEFARQKLGYCYFTSATTLFYPELSDARIAWAKNGVLTTVVDDFFDVGGSEEELVQLIHLVERWDVDLSVVPCSEPVKILFSAVRDTIREIGENSLKWQDHNVEDHVKQIWLDLMRSMLKEAQWSKTKYVPTIDEYMANAYVSFALGPIVLPTLYLVGPKLPTDLAENPEFNRLYELMSTSGRLLNDFNGYKRESAQGKLNAFTMRIAQRGGDVTEEEVTEELKDIIEENRRELLKLVLKEEGSTIPRACKGLFWNMAKVLYLFYLKDDGFTSNELLSTVRDVLEKPIVLHESPDHGAKENSDPAST</sequence>
<dbReference type="Gene3D" id="1.50.10.130">
    <property type="entry name" value="Terpene synthase, N-terminal domain"/>
    <property type="match status" value="1"/>
</dbReference>
<dbReference type="GO" id="GO:0009899">
    <property type="term" value="F:ent-kaurene synthase activity"/>
    <property type="evidence" value="ECO:0007669"/>
    <property type="project" value="UniProtKB-EC"/>
</dbReference>
<accession>A0AAE1IMG9</accession>
<dbReference type="InterPro" id="IPR050148">
    <property type="entry name" value="Terpene_synthase-like"/>
</dbReference>
<evidence type="ECO:0000256" key="4">
    <source>
        <dbReference type="ARBA" id="ARBA00023239"/>
    </source>
</evidence>
<dbReference type="Gene3D" id="1.50.10.160">
    <property type="match status" value="1"/>
</dbReference>
<dbReference type="PANTHER" id="PTHR31739">
    <property type="entry name" value="ENT-COPALYL DIPHOSPHATE SYNTHASE, CHLOROPLASTIC"/>
    <property type="match status" value="1"/>
</dbReference>
<proteinExistence type="predicted"/>
<dbReference type="CDD" id="cd00684">
    <property type="entry name" value="Terpene_cyclase_plant_C1"/>
    <property type="match status" value="1"/>
</dbReference>
<dbReference type="SFLD" id="SFLDG01019">
    <property type="entry name" value="Terpene_Cyclase_Like_1_C_Termi"/>
    <property type="match status" value="1"/>
</dbReference>
<dbReference type="EMBL" id="JAWXYG010000015">
    <property type="protein sequence ID" value="KAK4253557.1"/>
    <property type="molecule type" value="Genomic_DNA"/>
</dbReference>
<dbReference type="InterPro" id="IPR034741">
    <property type="entry name" value="Terpene_cyclase-like_1_C"/>
</dbReference>
<feature type="domain" description="Terpene synthase N-terminal" evidence="6">
    <location>
        <begin position="217"/>
        <end position="411"/>
    </location>
</feature>
<comment type="caution">
    <text evidence="8">The sequence shown here is derived from an EMBL/GenBank/DDBJ whole genome shotgun (WGS) entry which is preliminary data.</text>
</comment>
<dbReference type="Pfam" id="PF03936">
    <property type="entry name" value="Terpene_synth_C"/>
    <property type="match status" value="1"/>
</dbReference>
<dbReference type="SFLD" id="SFLDS00005">
    <property type="entry name" value="Isoprenoid_Synthase_Type_I"/>
    <property type="match status" value="1"/>
</dbReference>
<evidence type="ECO:0000313" key="9">
    <source>
        <dbReference type="Proteomes" id="UP001293593"/>
    </source>
</evidence>
<dbReference type="Pfam" id="PF01397">
    <property type="entry name" value="Terpene_synth"/>
    <property type="match status" value="1"/>
</dbReference>
<dbReference type="PANTHER" id="PTHR31739:SF3">
    <property type="entry name" value="ENT-KAUR-16-ENE SYNTHASE, CHLOROPLASTIC"/>
    <property type="match status" value="1"/>
</dbReference>
<dbReference type="InterPro" id="IPR036965">
    <property type="entry name" value="Terpene_synth_N_sf"/>
</dbReference>
<evidence type="ECO:0000313" key="8">
    <source>
        <dbReference type="EMBL" id="KAK4253557.1"/>
    </source>
</evidence>
<evidence type="ECO:0000259" key="7">
    <source>
        <dbReference type="Pfam" id="PF03936"/>
    </source>
</evidence>
<dbReference type="EC" id="4.2.3.19" evidence="5"/>
<evidence type="ECO:0000256" key="5">
    <source>
        <dbReference type="ARBA" id="ARBA00066670"/>
    </source>
</evidence>
<evidence type="ECO:0000259" key="6">
    <source>
        <dbReference type="Pfam" id="PF01397"/>
    </source>
</evidence>
<dbReference type="SUPFAM" id="SSF48576">
    <property type="entry name" value="Terpenoid synthases"/>
    <property type="match status" value="1"/>
</dbReference>
<evidence type="ECO:0000256" key="1">
    <source>
        <dbReference type="ARBA" id="ARBA00001946"/>
    </source>
</evidence>
<dbReference type="AlphaFoldDB" id="A0AAE1IMG9"/>
<dbReference type="InterPro" id="IPR044814">
    <property type="entry name" value="Terpene_cyclase_plant_C1"/>
</dbReference>
<keyword evidence="4" id="KW-0456">Lyase</keyword>
<dbReference type="FunFam" id="1.50.10.160:FF:000002">
    <property type="entry name" value="cis-abienol synthase, chloroplastic"/>
    <property type="match status" value="1"/>
</dbReference>
<keyword evidence="9" id="KW-1185">Reference proteome</keyword>
<dbReference type="InterPro" id="IPR008949">
    <property type="entry name" value="Isoprenoid_synthase_dom_sf"/>
</dbReference>
<dbReference type="Gene3D" id="1.10.600.10">
    <property type="entry name" value="Farnesyl Diphosphate Synthase"/>
    <property type="match status" value="1"/>
</dbReference>
<evidence type="ECO:0000256" key="3">
    <source>
        <dbReference type="ARBA" id="ARBA00022842"/>
    </source>
</evidence>
<dbReference type="SFLD" id="SFLDG01014">
    <property type="entry name" value="Terpene_Cyclase_Like_1_N-term"/>
    <property type="match status" value="1"/>
</dbReference>
<dbReference type="InterPro" id="IPR001906">
    <property type="entry name" value="Terpene_synth_N"/>
</dbReference>
<feature type="domain" description="Terpene synthase metal-binding" evidence="7">
    <location>
        <begin position="489"/>
        <end position="725"/>
    </location>
</feature>
<evidence type="ECO:0000256" key="2">
    <source>
        <dbReference type="ARBA" id="ARBA00022723"/>
    </source>
</evidence>
<dbReference type="InterPro" id="IPR005630">
    <property type="entry name" value="Terpene_synthase_metal-bd"/>
</dbReference>
<dbReference type="GO" id="GO:0009507">
    <property type="term" value="C:chloroplast"/>
    <property type="evidence" value="ECO:0007669"/>
    <property type="project" value="TreeGrafter"/>
</dbReference>
<dbReference type="GO" id="GO:0000287">
    <property type="term" value="F:magnesium ion binding"/>
    <property type="evidence" value="ECO:0007669"/>
    <property type="project" value="InterPro"/>
</dbReference>
<dbReference type="GO" id="GO:0009686">
    <property type="term" value="P:gibberellin biosynthetic process"/>
    <property type="evidence" value="ECO:0007669"/>
    <property type="project" value="TreeGrafter"/>
</dbReference>
<dbReference type="InterPro" id="IPR008930">
    <property type="entry name" value="Terpenoid_cyclase/PrenylTrfase"/>
</dbReference>
<dbReference type="SUPFAM" id="SSF48239">
    <property type="entry name" value="Terpenoid cyclases/Protein prenyltransferases"/>
    <property type="match status" value="2"/>
</dbReference>
<keyword evidence="2" id="KW-0479">Metal-binding</keyword>
<reference evidence="8" key="1">
    <citation type="submission" date="2023-10" db="EMBL/GenBank/DDBJ databases">
        <title>Chromosome-level genome of the transformable northern wattle, Acacia crassicarpa.</title>
        <authorList>
            <person name="Massaro I."/>
            <person name="Sinha N.R."/>
            <person name="Poethig S."/>
            <person name="Leichty A.R."/>
        </authorList>
    </citation>
    <scope>NUCLEOTIDE SEQUENCE</scope>
    <source>
        <strain evidence="8">Acra3RX</strain>
        <tissue evidence="8">Leaf</tissue>
    </source>
</reference>
<comment type="cofactor">
    <cofactor evidence="1">
        <name>Mg(2+)</name>
        <dbReference type="ChEBI" id="CHEBI:18420"/>
    </cofactor>
</comment>
<dbReference type="Proteomes" id="UP001293593">
    <property type="component" value="Unassembled WGS sequence"/>
</dbReference>
<dbReference type="FunFam" id="1.50.10.130:FF:000002">
    <property type="entry name" value="Ent-copalyl diphosphate synthase, chloroplastic"/>
    <property type="match status" value="1"/>
</dbReference>
<name>A0AAE1IMG9_9FABA</name>
<protein>
    <recommendedName>
        <fullName evidence="5">ent-kaurene synthase</fullName>
        <ecNumber evidence="5">4.2.3.19</ecNumber>
    </recommendedName>
</protein>